<keyword evidence="5" id="KW-0808">Transferase</keyword>
<dbReference type="GO" id="GO:0005634">
    <property type="term" value="C:nucleus"/>
    <property type="evidence" value="ECO:0007669"/>
    <property type="project" value="UniProtKB-SubCell"/>
</dbReference>
<keyword evidence="3 14" id="KW-0723">Serine/threonine-protein kinase</keyword>
<protein>
    <recommendedName>
        <fullName evidence="2">mitogen-activated protein kinase kinase kinase</fullName>
        <ecNumber evidence="2">2.7.11.25</ecNumber>
    </recommendedName>
</protein>
<evidence type="ECO:0000256" key="11">
    <source>
        <dbReference type="ARBA" id="ARBA00047559"/>
    </source>
</evidence>
<dbReference type="PROSITE" id="PS50011">
    <property type="entry name" value="PROTEIN_KINASE_DOM"/>
    <property type="match status" value="1"/>
</dbReference>
<evidence type="ECO:0000256" key="3">
    <source>
        <dbReference type="ARBA" id="ARBA00022527"/>
    </source>
</evidence>
<dbReference type="Proteomes" id="UP000807159">
    <property type="component" value="Chromosome 2"/>
</dbReference>
<organism evidence="16 17">
    <name type="scientific">Populus deltoides</name>
    <name type="common">Eastern poplar</name>
    <name type="synonym">Eastern cottonwood</name>
    <dbReference type="NCBI Taxonomy" id="3696"/>
    <lineage>
        <taxon>Eukaryota</taxon>
        <taxon>Viridiplantae</taxon>
        <taxon>Streptophyta</taxon>
        <taxon>Embryophyta</taxon>
        <taxon>Tracheophyta</taxon>
        <taxon>Spermatophyta</taxon>
        <taxon>Magnoliopsida</taxon>
        <taxon>eudicotyledons</taxon>
        <taxon>Gunneridae</taxon>
        <taxon>Pentapetalae</taxon>
        <taxon>rosids</taxon>
        <taxon>fabids</taxon>
        <taxon>Malpighiales</taxon>
        <taxon>Salicaceae</taxon>
        <taxon>Saliceae</taxon>
        <taxon>Populus</taxon>
    </lineage>
</organism>
<proteinExistence type="inferred from homology"/>
<dbReference type="CDD" id="cd06606">
    <property type="entry name" value="STKc_MAPKKK"/>
    <property type="match status" value="1"/>
</dbReference>
<dbReference type="InterPro" id="IPR017441">
    <property type="entry name" value="Protein_kinase_ATP_BS"/>
</dbReference>
<dbReference type="PANTHER" id="PTHR48011:SF4">
    <property type="entry name" value="MITOGEN-ACTIVATED PROTEIN KINASE KINASE KINASE 19"/>
    <property type="match status" value="1"/>
</dbReference>
<feature type="domain" description="Protein kinase" evidence="15">
    <location>
        <begin position="3"/>
        <end position="252"/>
    </location>
</feature>
<evidence type="ECO:0000256" key="2">
    <source>
        <dbReference type="ARBA" id="ARBA00012406"/>
    </source>
</evidence>
<dbReference type="FunFam" id="1.10.510.10:FF:000852">
    <property type="entry name" value="Mitogen-activated protein kinase kinase kinase 17"/>
    <property type="match status" value="1"/>
</dbReference>
<dbReference type="EMBL" id="JACEGQ020000002">
    <property type="protein sequence ID" value="KAH8517857.1"/>
    <property type="molecule type" value="Genomic_DNA"/>
</dbReference>
<dbReference type="InterPro" id="IPR052751">
    <property type="entry name" value="Plant_MAPKKK"/>
</dbReference>
<dbReference type="Gene3D" id="1.10.510.10">
    <property type="entry name" value="Transferase(Phosphotransferase) domain 1"/>
    <property type="match status" value="1"/>
</dbReference>
<dbReference type="InterPro" id="IPR008271">
    <property type="entry name" value="Ser/Thr_kinase_AS"/>
</dbReference>
<evidence type="ECO:0000256" key="4">
    <source>
        <dbReference type="ARBA" id="ARBA00022553"/>
    </source>
</evidence>
<dbReference type="SUPFAM" id="SSF56112">
    <property type="entry name" value="Protein kinase-like (PK-like)"/>
    <property type="match status" value="1"/>
</dbReference>
<evidence type="ECO:0000256" key="9">
    <source>
        <dbReference type="ARBA" id="ARBA00022840"/>
    </source>
</evidence>
<comment type="similarity">
    <text evidence="14">Belongs to the protein kinase superfamily.</text>
</comment>
<dbReference type="PROSITE" id="PS00108">
    <property type="entry name" value="PROTEIN_KINASE_ST"/>
    <property type="match status" value="1"/>
</dbReference>
<evidence type="ECO:0000313" key="17">
    <source>
        <dbReference type="Proteomes" id="UP000807159"/>
    </source>
</evidence>
<dbReference type="GO" id="GO:0005524">
    <property type="term" value="F:ATP binding"/>
    <property type="evidence" value="ECO:0007669"/>
    <property type="project" value="UniProtKB-UniRule"/>
</dbReference>
<accession>A0A8T2ZK82</accession>
<feature type="binding site" evidence="13">
    <location>
        <position position="32"/>
    </location>
    <ligand>
        <name>ATP</name>
        <dbReference type="ChEBI" id="CHEBI:30616"/>
    </ligand>
</feature>
<evidence type="ECO:0000256" key="10">
    <source>
        <dbReference type="ARBA" id="ARBA00023242"/>
    </source>
</evidence>
<keyword evidence="4" id="KW-0597">Phosphoprotein</keyword>
<dbReference type="GO" id="GO:0004709">
    <property type="term" value="F:MAP kinase kinase kinase activity"/>
    <property type="evidence" value="ECO:0007669"/>
    <property type="project" value="UniProtKB-EC"/>
</dbReference>
<comment type="subcellular location">
    <subcellularLocation>
        <location evidence="1">Nucleus</location>
    </subcellularLocation>
</comment>
<comment type="catalytic activity">
    <reaction evidence="11">
        <text>L-threonyl-[protein] + ATP = O-phospho-L-threonyl-[protein] + ADP + H(+)</text>
        <dbReference type="Rhea" id="RHEA:46608"/>
        <dbReference type="Rhea" id="RHEA-COMP:11060"/>
        <dbReference type="Rhea" id="RHEA-COMP:11605"/>
        <dbReference type="ChEBI" id="CHEBI:15378"/>
        <dbReference type="ChEBI" id="CHEBI:30013"/>
        <dbReference type="ChEBI" id="CHEBI:30616"/>
        <dbReference type="ChEBI" id="CHEBI:61977"/>
        <dbReference type="ChEBI" id="CHEBI:456216"/>
        <dbReference type="EC" id="2.7.11.25"/>
    </reaction>
</comment>
<comment type="caution">
    <text evidence="16">The sequence shown here is derived from an EMBL/GenBank/DDBJ whole genome shotgun (WGS) entry which is preliminary data.</text>
</comment>
<evidence type="ECO:0000256" key="7">
    <source>
        <dbReference type="ARBA" id="ARBA00022741"/>
    </source>
</evidence>
<keyword evidence="6" id="KW-0938">Abscisic acid signaling pathway</keyword>
<evidence type="ECO:0000256" key="8">
    <source>
        <dbReference type="ARBA" id="ARBA00022777"/>
    </source>
</evidence>
<evidence type="ECO:0000256" key="13">
    <source>
        <dbReference type="PROSITE-ProRule" id="PRU10141"/>
    </source>
</evidence>
<evidence type="ECO:0000259" key="15">
    <source>
        <dbReference type="PROSITE" id="PS50011"/>
    </source>
</evidence>
<evidence type="ECO:0000256" key="6">
    <source>
        <dbReference type="ARBA" id="ARBA00022682"/>
    </source>
</evidence>
<dbReference type="PROSITE" id="PS00107">
    <property type="entry name" value="PROTEIN_KINASE_ATP"/>
    <property type="match status" value="1"/>
</dbReference>
<dbReference type="AlphaFoldDB" id="A0A8T2ZK82"/>
<dbReference type="GO" id="GO:0006970">
    <property type="term" value="P:response to osmotic stress"/>
    <property type="evidence" value="ECO:0007669"/>
    <property type="project" value="UniProtKB-ARBA"/>
</dbReference>
<dbReference type="GO" id="GO:0009738">
    <property type="term" value="P:abscisic acid-activated signaling pathway"/>
    <property type="evidence" value="ECO:0007669"/>
    <property type="project" value="UniProtKB-KW"/>
</dbReference>
<keyword evidence="17" id="KW-1185">Reference proteome</keyword>
<dbReference type="GO" id="GO:0019901">
    <property type="term" value="F:protein kinase binding"/>
    <property type="evidence" value="ECO:0007669"/>
    <property type="project" value="UniProtKB-ARBA"/>
</dbReference>
<keyword evidence="7 13" id="KW-0547">Nucleotide-binding</keyword>
<evidence type="ECO:0000256" key="14">
    <source>
        <dbReference type="RuleBase" id="RU000304"/>
    </source>
</evidence>
<dbReference type="SMART" id="SM00220">
    <property type="entry name" value="S_TKc"/>
    <property type="match status" value="1"/>
</dbReference>
<dbReference type="InterPro" id="IPR000719">
    <property type="entry name" value="Prot_kinase_dom"/>
</dbReference>
<evidence type="ECO:0000256" key="5">
    <source>
        <dbReference type="ARBA" id="ARBA00022679"/>
    </source>
</evidence>
<evidence type="ECO:0000313" key="16">
    <source>
        <dbReference type="EMBL" id="KAH8517857.1"/>
    </source>
</evidence>
<evidence type="ECO:0000256" key="12">
    <source>
        <dbReference type="ARBA" id="ARBA00048329"/>
    </source>
</evidence>
<keyword evidence="8" id="KW-0418">Kinase</keyword>
<name>A0A8T2ZK82_POPDE</name>
<comment type="catalytic activity">
    <reaction evidence="12">
        <text>L-seryl-[protein] + ATP = O-phospho-L-seryl-[protein] + ADP + H(+)</text>
        <dbReference type="Rhea" id="RHEA:17989"/>
        <dbReference type="Rhea" id="RHEA-COMP:9863"/>
        <dbReference type="Rhea" id="RHEA-COMP:11604"/>
        <dbReference type="ChEBI" id="CHEBI:15378"/>
        <dbReference type="ChEBI" id="CHEBI:29999"/>
        <dbReference type="ChEBI" id="CHEBI:30616"/>
        <dbReference type="ChEBI" id="CHEBI:83421"/>
        <dbReference type="ChEBI" id="CHEBI:456216"/>
        <dbReference type="EC" id="2.7.11.25"/>
    </reaction>
</comment>
<keyword evidence="9 13" id="KW-0067">ATP-binding</keyword>
<reference evidence="16" key="1">
    <citation type="journal article" date="2021" name="J. Hered.">
        <title>Genome Assembly of Salicaceae Populus deltoides (Eastern Cottonwood) I-69 Based on Nanopore Sequencing and Hi-C Technologies.</title>
        <authorList>
            <person name="Bai S."/>
            <person name="Wu H."/>
            <person name="Zhang J."/>
            <person name="Pan Z."/>
            <person name="Zhao W."/>
            <person name="Li Z."/>
            <person name="Tong C."/>
        </authorList>
    </citation>
    <scope>NUCLEOTIDE SEQUENCE</scope>
    <source>
        <tissue evidence="16">Leaf</tissue>
    </source>
</reference>
<sequence length="409" mass="45390">MDWTRGHSIGHGSTATVSLATSIQSGDVFAVKSVELFQSGFLQREQQILSSLTSPFIVSYRGCDITRENSKVMYNLFLEYMPNGTLSNAIHAHGGRLDESLIRNYTSQVLQGLDYIHLNGLVHCDIKSSNILVGPSGAKIADFGCAKRVEQVGKIAGTPMFMAPEVARGEEQGFASDIWALGCAIIEMASGSTPWHNVNDPVSIIYRVGYSGHFPDFPCCLSEQARDLLDKCLRRDPRERWTASQLLKHPFLVGESNSHHVAKQIQESNSSSNSPTSILDQCFWNSLDLSDSLNNLVSVPPSRESSAGERIRGLSLLSGMPRWDWDESWTTIRGDSREERDAIMDCIEVKDDIVSCGLGEQKSYGGSKELLNFLDSNISRRIIDDFWASCKYRKVHFGNPCMSRLPLQA</sequence>
<keyword evidence="10" id="KW-0539">Nucleus</keyword>
<dbReference type="EC" id="2.7.11.25" evidence="2"/>
<evidence type="ECO:0000256" key="1">
    <source>
        <dbReference type="ARBA" id="ARBA00004123"/>
    </source>
</evidence>
<dbReference type="InterPro" id="IPR011009">
    <property type="entry name" value="Kinase-like_dom_sf"/>
</dbReference>
<dbReference type="Pfam" id="PF00069">
    <property type="entry name" value="Pkinase"/>
    <property type="match status" value="1"/>
</dbReference>
<dbReference type="PANTHER" id="PTHR48011">
    <property type="entry name" value="CCR4-NOT TRANSCRIPTIONAL COMPLEX SUBUNIT CAF120-RELATED"/>
    <property type="match status" value="1"/>
</dbReference>
<gene>
    <name evidence="16" type="ORF">H0E87_005677</name>
</gene>